<dbReference type="EC" id="2.7.7.48" evidence="1"/>
<accession>A0A284RY21</accession>
<evidence type="ECO:0000259" key="3">
    <source>
        <dbReference type="Pfam" id="PF05183"/>
    </source>
</evidence>
<dbReference type="GO" id="GO:0003723">
    <property type="term" value="F:RNA binding"/>
    <property type="evidence" value="ECO:0007669"/>
    <property type="project" value="UniProtKB-KW"/>
</dbReference>
<dbReference type="PANTHER" id="PTHR23079:SF55">
    <property type="entry name" value="RNA-DIRECTED RNA POLYMERASE"/>
    <property type="match status" value="1"/>
</dbReference>
<dbReference type="Pfam" id="PF05183">
    <property type="entry name" value="RdRP"/>
    <property type="match status" value="2"/>
</dbReference>
<keyword evidence="1" id="KW-0694">RNA-binding</keyword>
<gene>
    <name evidence="4" type="ORF">ARMOST_17094</name>
</gene>
<dbReference type="GO" id="GO:0030422">
    <property type="term" value="P:siRNA processing"/>
    <property type="evidence" value="ECO:0007669"/>
    <property type="project" value="TreeGrafter"/>
</dbReference>
<feature type="compositionally biased region" description="Polar residues" evidence="2">
    <location>
        <begin position="202"/>
        <end position="211"/>
    </location>
</feature>
<feature type="compositionally biased region" description="Polar residues" evidence="2">
    <location>
        <begin position="162"/>
        <end position="184"/>
    </location>
</feature>
<dbReference type="STRING" id="47428.A0A284RY21"/>
<feature type="compositionally biased region" description="Polar residues" evidence="2">
    <location>
        <begin position="41"/>
        <end position="62"/>
    </location>
</feature>
<proteinExistence type="inferred from homology"/>
<dbReference type="InterPro" id="IPR007855">
    <property type="entry name" value="RDRP"/>
</dbReference>
<keyword evidence="1" id="KW-0808">Transferase</keyword>
<evidence type="ECO:0000256" key="2">
    <source>
        <dbReference type="SAM" id="MobiDB-lite"/>
    </source>
</evidence>
<keyword evidence="1" id="KW-0696">RNA-directed RNA polymerase</keyword>
<feature type="domain" description="RDRP core" evidence="3">
    <location>
        <begin position="953"/>
        <end position="1098"/>
    </location>
</feature>
<dbReference type="GO" id="GO:0003968">
    <property type="term" value="F:RNA-directed RNA polymerase activity"/>
    <property type="evidence" value="ECO:0007669"/>
    <property type="project" value="UniProtKB-KW"/>
</dbReference>
<keyword evidence="1" id="KW-0548">Nucleotidyltransferase</keyword>
<evidence type="ECO:0000313" key="4">
    <source>
        <dbReference type="EMBL" id="SJL13647.1"/>
    </source>
</evidence>
<feature type="compositionally biased region" description="Low complexity" evidence="2">
    <location>
        <begin position="260"/>
        <end position="277"/>
    </location>
</feature>
<feature type="region of interest" description="Disordered" evidence="2">
    <location>
        <begin position="1"/>
        <end position="308"/>
    </location>
</feature>
<sequence length="1311" mass="145658">MDPRSTYDSTQGYEFVDDEKEIMMFDPKQQTASHERRGQTKQKNVAQLSSGSSTGFAVTAQGSPVKRTGPQPPKREDSGQWVDVSIDNRTPSRNTSSRSTGVTPIKKGMSSIKISSPQGPPQDVIVISSDSEDEPVIPLRKRNTSSRDASPSPSSPSKIRKGNSQTATPTSSRKVNPMDSNVTLTRPKRTPVSGRSPGTPVASGSSVSTPRSFPKFPNPTVSSVSHNASSISSPSSYNRPAGQFPDDSSESDSATESDDFFSSARRAAPSSFAAPRPARTHPEELRAGFSMDVDRPDDTNISPGKGKQPVVTAVSAFPSDDTDIETDADINISNSDGESLMHRSFIHRLFDGGVKLPANIVAHDSAVQRLFDDQEISWGVQWELARGVSTDCWTWNEVKDKLLSSDSLRGTEEEVLFKVASIMRNQRFSGASLEYKIGKQMWLEQLALLENQDRGLGPMGDFQGETHWYGGRVQQIGHLIQINKKDFKLELQPLEMRKSTRFTRYLGSRRVLQIRVSDNLLMNAETEVREFLARKFVICGRVFVPWVPKEGSLYLVEGNENYERTGHQKWCGDQYRLSYPTILEWHNPALLNSKQPIAKYVTRNTLGLSTSIPGLIFEERNILEIADETTPDWNGEGKPSAEQLMTDGCGFINESALRSLTTLLGLSVMPTAVQGRIAGSKGLWIRHPSDFDDEHKIWIRPSQKKINYEWLDYSHRILDIVSTGYPSTSSTLSAQSILNLSFNGVPEAVLVELLKEGLARTVDPLIEKKGRFSDASLWTAVNQAGGVSSARIQRLAGGLARVLGYTRREWRDPAVYDDKRDDGKKVPDDDAENQALSICTGRKDYSGAPVSVYEVALDLIQAGFTPSKSHFLREKMRYVIDTSIKSAIEGFHVSLPEGKSAEAFVIPDPTGLLRPREIFYYSSRAILDKENNKEFNILEGDVLIGSEIAADGVVVVSVKGDRSLMTLLSGGDFDGDVCFLLWLASLVQGFQDKSLRHPPKDFMETHFERDIQSVAQFQDCVEKNQRTQPNFVNILMTGLTKGRVGFYSGFHDNSVRKYGYDSDQSILLAYMFNTLLDAGKTGHRLRPKSYKDHDKEFNKLAKGLDKRDFILDVLEDVGKSLRDDILKEYEQQTVYSGRDADLIKPLQDIKRRVAAGDANGPDHQTACKVLAKELELVQEHVRRVNSAYKSISWRSTSASASTGKNKKVKRDQKEDPTRKVAAMYASEVPGIILMSDREVTRVKASFAYKEMSPHNENFAFSMAFKDLCDIKASESSDGAAAVTRSLDEMKSIPASARKLVETGLEMERRVS</sequence>
<reference evidence="5" key="1">
    <citation type="journal article" date="2017" name="Nat. Ecol. Evol.">
        <title>Genome expansion and lineage-specific genetic innovations in the forest pathogenic fungi Armillaria.</title>
        <authorList>
            <person name="Sipos G."/>
            <person name="Prasanna A.N."/>
            <person name="Walter M.C."/>
            <person name="O'Connor E."/>
            <person name="Balint B."/>
            <person name="Krizsan K."/>
            <person name="Kiss B."/>
            <person name="Hess J."/>
            <person name="Varga T."/>
            <person name="Slot J."/>
            <person name="Riley R."/>
            <person name="Boka B."/>
            <person name="Rigling D."/>
            <person name="Barry K."/>
            <person name="Lee J."/>
            <person name="Mihaltcheva S."/>
            <person name="LaButti K."/>
            <person name="Lipzen A."/>
            <person name="Waldron R."/>
            <person name="Moloney N.M."/>
            <person name="Sperisen C."/>
            <person name="Kredics L."/>
            <person name="Vagvoelgyi C."/>
            <person name="Patrignani A."/>
            <person name="Fitzpatrick D."/>
            <person name="Nagy I."/>
            <person name="Doyle S."/>
            <person name="Anderson J.B."/>
            <person name="Grigoriev I.V."/>
            <person name="Gueldener U."/>
            <person name="Muensterkoetter M."/>
            <person name="Nagy L.G."/>
        </authorList>
    </citation>
    <scope>NUCLEOTIDE SEQUENCE [LARGE SCALE GENOMIC DNA]</scope>
    <source>
        <strain evidence="5">C18/9</strain>
    </source>
</reference>
<evidence type="ECO:0000313" key="5">
    <source>
        <dbReference type="Proteomes" id="UP000219338"/>
    </source>
</evidence>
<feature type="compositionally biased region" description="Low complexity" evidence="2">
    <location>
        <begin position="146"/>
        <end position="157"/>
    </location>
</feature>
<feature type="domain" description="RDRP core" evidence="3">
    <location>
        <begin position="489"/>
        <end position="945"/>
    </location>
</feature>
<dbReference type="OMA" id="IRNAFMF"/>
<dbReference type="OrthoDB" id="10055769at2759"/>
<keyword evidence="5" id="KW-1185">Reference proteome</keyword>
<dbReference type="EMBL" id="FUEG01000020">
    <property type="protein sequence ID" value="SJL13647.1"/>
    <property type="molecule type" value="Genomic_DNA"/>
</dbReference>
<name>A0A284RY21_ARMOS</name>
<dbReference type="Proteomes" id="UP000219338">
    <property type="component" value="Unassembled WGS sequence"/>
</dbReference>
<comment type="catalytic activity">
    <reaction evidence="1">
        <text>RNA(n) + a ribonucleoside 5'-triphosphate = RNA(n+1) + diphosphate</text>
        <dbReference type="Rhea" id="RHEA:21248"/>
        <dbReference type="Rhea" id="RHEA-COMP:14527"/>
        <dbReference type="Rhea" id="RHEA-COMP:17342"/>
        <dbReference type="ChEBI" id="CHEBI:33019"/>
        <dbReference type="ChEBI" id="CHEBI:61557"/>
        <dbReference type="ChEBI" id="CHEBI:140395"/>
        <dbReference type="EC" id="2.7.7.48"/>
    </reaction>
</comment>
<feature type="compositionally biased region" description="Low complexity" evidence="2">
    <location>
        <begin position="222"/>
        <end position="236"/>
    </location>
</feature>
<feature type="compositionally biased region" description="Acidic residues" evidence="2">
    <location>
        <begin position="247"/>
        <end position="259"/>
    </location>
</feature>
<evidence type="ECO:0000256" key="1">
    <source>
        <dbReference type="RuleBase" id="RU363098"/>
    </source>
</evidence>
<dbReference type="GO" id="GO:0031380">
    <property type="term" value="C:nuclear RNA-directed RNA polymerase complex"/>
    <property type="evidence" value="ECO:0007669"/>
    <property type="project" value="TreeGrafter"/>
</dbReference>
<dbReference type="InterPro" id="IPR057596">
    <property type="entry name" value="RDRP_core"/>
</dbReference>
<feature type="compositionally biased region" description="Polar residues" evidence="2">
    <location>
        <begin position="1"/>
        <end position="12"/>
    </location>
</feature>
<feature type="compositionally biased region" description="Low complexity" evidence="2">
    <location>
        <begin position="88"/>
        <end position="116"/>
    </location>
</feature>
<protein>
    <recommendedName>
        <fullName evidence="1">RNA-dependent RNA polymerase</fullName>
        <ecNumber evidence="1">2.7.7.48</ecNumber>
    </recommendedName>
</protein>
<comment type="similarity">
    <text evidence="1">Belongs to the RdRP family.</text>
</comment>
<organism evidence="4 5">
    <name type="scientific">Armillaria ostoyae</name>
    <name type="common">Armillaria root rot fungus</name>
    <dbReference type="NCBI Taxonomy" id="47428"/>
    <lineage>
        <taxon>Eukaryota</taxon>
        <taxon>Fungi</taxon>
        <taxon>Dikarya</taxon>
        <taxon>Basidiomycota</taxon>
        <taxon>Agaricomycotina</taxon>
        <taxon>Agaricomycetes</taxon>
        <taxon>Agaricomycetidae</taxon>
        <taxon>Agaricales</taxon>
        <taxon>Marasmiineae</taxon>
        <taxon>Physalacriaceae</taxon>
        <taxon>Armillaria</taxon>
    </lineage>
</organism>
<feature type="compositionally biased region" description="Basic and acidic residues" evidence="2">
    <location>
        <begin position="280"/>
        <end position="298"/>
    </location>
</feature>
<dbReference type="PANTHER" id="PTHR23079">
    <property type="entry name" value="RNA-DEPENDENT RNA POLYMERASE"/>
    <property type="match status" value="1"/>
</dbReference>
<feature type="region of interest" description="Disordered" evidence="2">
    <location>
        <begin position="1199"/>
        <end position="1218"/>
    </location>
</feature>